<proteinExistence type="predicted"/>
<evidence type="ECO:0000313" key="2">
    <source>
        <dbReference type="Proteomes" id="UP000001072"/>
    </source>
</evidence>
<name>F4RR27_MELLP</name>
<dbReference type="Proteomes" id="UP000001072">
    <property type="component" value="Unassembled WGS sequence"/>
</dbReference>
<dbReference type="HOGENOM" id="CLU_2184537_0_0_1"/>
<organism evidence="2">
    <name type="scientific">Melampsora larici-populina (strain 98AG31 / pathotype 3-4-7)</name>
    <name type="common">Poplar leaf rust fungus</name>
    <dbReference type="NCBI Taxonomy" id="747676"/>
    <lineage>
        <taxon>Eukaryota</taxon>
        <taxon>Fungi</taxon>
        <taxon>Dikarya</taxon>
        <taxon>Basidiomycota</taxon>
        <taxon>Pucciniomycotina</taxon>
        <taxon>Pucciniomycetes</taxon>
        <taxon>Pucciniales</taxon>
        <taxon>Melampsoraceae</taxon>
        <taxon>Melampsora</taxon>
    </lineage>
</organism>
<dbReference type="EMBL" id="GL883114">
    <property type="protein sequence ID" value="EGG05138.1"/>
    <property type="molecule type" value="Genomic_DNA"/>
</dbReference>
<dbReference type="InParanoid" id="F4RR27"/>
<reference evidence="2" key="1">
    <citation type="journal article" date="2011" name="Proc. Natl. Acad. Sci. U.S.A.">
        <title>Obligate biotrophy features unraveled by the genomic analysis of rust fungi.</title>
        <authorList>
            <person name="Duplessis S."/>
            <person name="Cuomo C.A."/>
            <person name="Lin Y.-C."/>
            <person name="Aerts A."/>
            <person name="Tisserant E."/>
            <person name="Veneault-Fourrey C."/>
            <person name="Joly D.L."/>
            <person name="Hacquard S."/>
            <person name="Amselem J."/>
            <person name="Cantarel B.L."/>
            <person name="Chiu R."/>
            <person name="Coutinho P.M."/>
            <person name="Feau N."/>
            <person name="Field M."/>
            <person name="Frey P."/>
            <person name="Gelhaye E."/>
            <person name="Goldberg J."/>
            <person name="Grabherr M.G."/>
            <person name="Kodira C.D."/>
            <person name="Kohler A."/>
            <person name="Kuees U."/>
            <person name="Lindquist E.A."/>
            <person name="Lucas S.M."/>
            <person name="Mago R."/>
            <person name="Mauceli E."/>
            <person name="Morin E."/>
            <person name="Murat C."/>
            <person name="Pangilinan J.L."/>
            <person name="Park R."/>
            <person name="Pearson M."/>
            <person name="Quesneville H."/>
            <person name="Rouhier N."/>
            <person name="Sakthikumar S."/>
            <person name="Salamov A.A."/>
            <person name="Schmutz J."/>
            <person name="Selles B."/>
            <person name="Shapiro H."/>
            <person name="Tanguay P."/>
            <person name="Tuskan G.A."/>
            <person name="Henrissat B."/>
            <person name="Van de Peer Y."/>
            <person name="Rouze P."/>
            <person name="Ellis J.G."/>
            <person name="Dodds P.N."/>
            <person name="Schein J.E."/>
            <person name="Zhong S."/>
            <person name="Hamelin R.C."/>
            <person name="Grigoriev I.V."/>
            <person name="Szabo L.J."/>
            <person name="Martin F."/>
        </authorList>
    </citation>
    <scope>NUCLEOTIDE SEQUENCE [LARGE SCALE GENOMIC DNA]</scope>
    <source>
        <strain evidence="2">98AG31 / pathotype 3-4-7</strain>
    </source>
</reference>
<dbReference type="GeneID" id="18923286"/>
<evidence type="ECO:0000313" key="1">
    <source>
        <dbReference type="EMBL" id="EGG05138.1"/>
    </source>
</evidence>
<protein>
    <submittedName>
        <fullName evidence="1">Uncharacterized protein</fullName>
    </submittedName>
</protein>
<dbReference type="AlphaFoldDB" id="F4RR27"/>
<keyword evidence="2" id="KW-1185">Reference proteome</keyword>
<dbReference type="VEuPathDB" id="FungiDB:MELLADRAFT_107829"/>
<dbReference type="RefSeq" id="XP_007411503.1">
    <property type="nucleotide sequence ID" value="XM_007411441.1"/>
</dbReference>
<dbReference type="KEGG" id="mlr:MELLADRAFT_107829"/>
<sequence length="109" mass="10819">MTVQELVINIGDEDDLETPDSVRKPYRSGGLLTLEDFRTATGADCFAALMRGGGAGGGLVDDEACGVGVTSGTDIGDFGDTTEGGVGGFGETVTCGGVLGEGVITRGGV</sequence>
<gene>
    <name evidence="1" type="ORF">MELLADRAFT_107829</name>
</gene>
<accession>F4RR27</accession>